<dbReference type="Pfam" id="PF20254">
    <property type="entry name" value="DMFA2_C"/>
    <property type="match status" value="1"/>
</dbReference>
<dbReference type="Gene3D" id="2.60.120.200">
    <property type="match status" value="1"/>
</dbReference>
<sequence>MRSRAGPACQPASHRRNHMKVVGYADKLSVQPGAAITFMVSSEPGRFSARLVRLIHGDTNPAGPGYKDVAVESTLDGEYDGALQKLRPGSYIRASGGAQLEAASDLTLQMWIRPTLPEKSVQTIISKGNGEDDGFALRLEDGRLTLRMGSATVSVDETVRKGQWYFVSAVYDSASGAARLSLEPSWGVTSGLEDHASATLRAGRAWGQGDFLIAAETTTDGEIGNFYNGKIDAPKIFSRALGDDELAALRDDDASAPTDVSAAWDFSQEISTWSVVDASGNGHNGEAVNKPTRGVTGRNWSGRELGWKHAPEEYGAIHFHDDDLSDAGWNPSFGWTVPSDLRSGVYAVHLTAGDHEDYVPFFVVPPLGKPTAKVAILLPVFSYLAYGNEQMLGPTGAYSGALPQYPWQDQDKYVVETGLRSLYDRHTDGSGVCYSSWMRPIVNMRPKYDMPFLDLGKGSPHQFNADLHLIDWLEEKGIEYDIITDLEVHYEGVARLRDYRVVSTASHNEYWSEAMLDAAEAYANGGGRFIYLSGNGLFWVTALDEATGTGVEIRRSGPAQRTWNAAPGESWLSSTGEPGGLWRFRGRAPQKFLGIGSIAEGGGVGRPYDRQPASFDPKAAFIFDGIGDDEQIGAFGCLVNSWGAAGFEICQTDKALGTPEHTMVLASAKDFDTDDWAVFSEELQLSAIWDGEIRADMVLVEYPNGGAVFGVGSIAWCGCLSYNSYDNSVSRVTENVFKGFVAEQLPTSGS</sequence>
<dbReference type="Proteomes" id="UP000515498">
    <property type="component" value="Chromosome"/>
</dbReference>
<feature type="domain" description="LamG-like jellyroll fold" evidence="3">
    <location>
        <begin position="104"/>
        <end position="244"/>
    </location>
</feature>
<evidence type="ECO:0000259" key="3">
    <source>
        <dbReference type="SMART" id="SM00560"/>
    </source>
</evidence>
<dbReference type="SUPFAM" id="SSF49899">
    <property type="entry name" value="Concanavalin A-like lectins/glucanases"/>
    <property type="match status" value="1"/>
</dbReference>
<dbReference type="RefSeq" id="WP_090363271.1">
    <property type="nucleotide sequence ID" value="NZ_CP059894.1"/>
</dbReference>
<evidence type="ECO:0000313" key="4">
    <source>
        <dbReference type="EMBL" id="QNJ94808.1"/>
    </source>
</evidence>
<proteinExistence type="predicted"/>
<evidence type="ECO:0000313" key="5">
    <source>
        <dbReference type="Proteomes" id="UP000515498"/>
    </source>
</evidence>
<dbReference type="KEGG" id="mflu:HZU40_11485"/>
<dbReference type="InterPro" id="IPR006558">
    <property type="entry name" value="LamG-like"/>
</dbReference>
<dbReference type="AlphaFoldDB" id="A0A7G8PKE2"/>
<keyword evidence="2" id="KW-1015">Disulfide bond</keyword>
<keyword evidence="1" id="KW-0732">Signal</keyword>
<reference evidence="4 5" key="1">
    <citation type="submission" date="2020-07" db="EMBL/GenBank/DDBJ databases">
        <title>Draft genome sequence of four isobutane-metabolizing strains capable of cometabolically degrading diverse ether contaminants.</title>
        <authorList>
            <person name="Chen W."/>
            <person name="Faulkner N."/>
            <person name="Smith C."/>
            <person name="Hyman M."/>
        </authorList>
    </citation>
    <scope>NUCLEOTIDE SEQUENCE [LARGE SCALE GENOMIC DNA]</scope>
    <source>
        <strain evidence="4 5">2A</strain>
    </source>
</reference>
<evidence type="ECO:0000256" key="2">
    <source>
        <dbReference type="ARBA" id="ARBA00023157"/>
    </source>
</evidence>
<dbReference type="EMBL" id="CP059894">
    <property type="protein sequence ID" value="QNJ94808.1"/>
    <property type="molecule type" value="Genomic_DNA"/>
</dbReference>
<organism evidence="4 5">
    <name type="scientific">Mycolicibacterium fluoranthenivorans</name>
    <dbReference type="NCBI Taxonomy" id="258505"/>
    <lineage>
        <taxon>Bacteria</taxon>
        <taxon>Bacillati</taxon>
        <taxon>Actinomycetota</taxon>
        <taxon>Actinomycetes</taxon>
        <taxon>Mycobacteriales</taxon>
        <taxon>Mycobacteriaceae</taxon>
        <taxon>Mycolicibacterium</taxon>
    </lineage>
</organism>
<name>A0A7G8PKE2_9MYCO</name>
<evidence type="ECO:0000256" key="1">
    <source>
        <dbReference type="ARBA" id="ARBA00022729"/>
    </source>
</evidence>
<dbReference type="Pfam" id="PF13385">
    <property type="entry name" value="Laminin_G_3"/>
    <property type="match status" value="1"/>
</dbReference>
<dbReference type="SMART" id="SM00560">
    <property type="entry name" value="LamGL"/>
    <property type="match status" value="1"/>
</dbReference>
<dbReference type="InterPro" id="IPR013320">
    <property type="entry name" value="ConA-like_dom_sf"/>
</dbReference>
<gene>
    <name evidence="4" type="ORF">HZU40_11485</name>
</gene>
<accession>A0A7G8PKE2</accession>
<protein>
    <submittedName>
        <fullName evidence="4">LamG domain-containing protein</fullName>
    </submittedName>
</protein>
<dbReference type="InterPro" id="IPR046540">
    <property type="entry name" value="DMFA2_C"/>
</dbReference>